<dbReference type="SUPFAM" id="SSF53335">
    <property type="entry name" value="S-adenosyl-L-methionine-dependent methyltransferases"/>
    <property type="match status" value="1"/>
</dbReference>
<dbReference type="PANTHER" id="PTHR34009">
    <property type="entry name" value="PROTEIN STAR"/>
    <property type="match status" value="1"/>
</dbReference>
<accession>A0AA88Z4Z0</accession>
<name>A0AA88Z4Z0_BURCE</name>
<keyword evidence="4" id="KW-0489">Methyltransferase</keyword>
<dbReference type="GO" id="GO:0032259">
    <property type="term" value="P:methylation"/>
    <property type="evidence" value="ECO:0007669"/>
    <property type="project" value="UniProtKB-KW"/>
</dbReference>
<evidence type="ECO:0000313" key="4">
    <source>
        <dbReference type="EMBL" id="KGB98715.1"/>
    </source>
</evidence>
<organism evidence="4 5">
    <name type="scientific">Burkholderia cepacia</name>
    <name type="common">Pseudomonas cepacia</name>
    <dbReference type="NCBI Taxonomy" id="292"/>
    <lineage>
        <taxon>Bacteria</taxon>
        <taxon>Pseudomonadati</taxon>
        <taxon>Pseudomonadota</taxon>
        <taxon>Betaproteobacteria</taxon>
        <taxon>Burkholderiales</taxon>
        <taxon>Burkholderiaceae</taxon>
        <taxon>Burkholderia</taxon>
        <taxon>Burkholderia cepacia complex</taxon>
    </lineage>
</organism>
<dbReference type="GO" id="GO:0006888">
    <property type="term" value="P:endoplasmic reticulum to Golgi vesicle-mediated transport"/>
    <property type="evidence" value="ECO:0007669"/>
    <property type="project" value="TreeGrafter"/>
</dbReference>
<dbReference type="EMBL" id="JPGD01000005">
    <property type="protein sequence ID" value="KGB98715.1"/>
    <property type="molecule type" value="Genomic_DNA"/>
</dbReference>
<keyword evidence="1" id="KW-0175">Coiled coil</keyword>
<keyword evidence="4" id="KW-0808">Transferase</keyword>
<dbReference type="RefSeq" id="WP_060258993.1">
    <property type="nucleotide sequence ID" value="NZ_KN150854.1"/>
</dbReference>
<feature type="compositionally biased region" description="Basic and acidic residues" evidence="2">
    <location>
        <begin position="273"/>
        <end position="282"/>
    </location>
</feature>
<proteinExistence type="predicted"/>
<gene>
    <name evidence="4" type="ORF">DM43_2702</name>
</gene>
<dbReference type="GO" id="GO:0005886">
    <property type="term" value="C:plasma membrane"/>
    <property type="evidence" value="ECO:0007669"/>
    <property type="project" value="TreeGrafter"/>
</dbReference>
<dbReference type="NCBIfam" id="TIGR01444">
    <property type="entry name" value="fkbM_fam"/>
    <property type="match status" value="1"/>
</dbReference>
<sequence length="473" mass="53451">MALISFAQNQEDVMLWRALRHVRNGFYIDVGAADPVDLSVTKLFYDHGWHGINLEPQSAYFTMLTEARPHDINLQLAAGREAASHVFHRIDGTGLSTFDAEIAARHRANGWTVVEENVEALPLAEICQRYRPNGPIHFLKIDVEGAEGDVLAGADFRRFRPWIVLVEATLPLSQEQSHAWEPTLTSQGYSFVWFDGLNRFYVADEMRDELAKHFLTPPNVFDEFQAPVHLLRRAEQAEQELQRSREQAAHELQQASEQAAQQTRHIQEQAADALREADATSRRATEAVEQFARIADTANRRSAQAMKQMEHVARTLNDTIRQTQAALAEQTRRAEDAQRASCAAQHAARIANEQVAAMLDSTSWRVTAPLRMVRRMVPSKQLARQIFHRSVRFMLALPGGRRGAHFIRTVAPRPVEWLARRYRVYEQTAATQHHVPVTDIAPAPPLNAADLSPEEALLYQQLITTQFVGESSV</sequence>
<dbReference type="Proteomes" id="UP000029575">
    <property type="component" value="Unassembled WGS sequence"/>
</dbReference>
<evidence type="ECO:0000313" key="5">
    <source>
        <dbReference type="Proteomes" id="UP000029575"/>
    </source>
</evidence>
<dbReference type="InterPro" id="IPR029063">
    <property type="entry name" value="SAM-dependent_MTases_sf"/>
</dbReference>
<dbReference type="InterPro" id="IPR006342">
    <property type="entry name" value="FkbM_mtfrase"/>
</dbReference>
<evidence type="ECO:0000256" key="1">
    <source>
        <dbReference type="SAM" id="Coils"/>
    </source>
</evidence>
<protein>
    <submittedName>
        <fullName evidence="4">Methyltransferase, FkbM family domain protein</fullName>
    </submittedName>
</protein>
<comment type="caution">
    <text evidence="4">The sequence shown here is derived from an EMBL/GenBank/DDBJ whole genome shotgun (WGS) entry which is preliminary data.</text>
</comment>
<dbReference type="GO" id="GO:0016197">
    <property type="term" value="P:endosomal transport"/>
    <property type="evidence" value="ECO:0007669"/>
    <property type="project" value="TreeGrafter"/>
</dbReference>
<dbReference type="GO" id="GO:0008168">
    <property type="term" value="F:methyltransferase activity"/>
    <property type="evidence" value="ECO:0007669"/>
    <property type="project" value="UniProtKB-KW"/>
</dbReference>
<feature type="compositionally biased region" description="Basic and acidic residues" evidence="2">
    <location>
        <begin position="235"/>
        <end position="249"/>
    </location>
</feature>
<dbReference type="PANTHER" id="PTHR34009:SF2">
    <property type="entry name" value="PROTEIN STAR"/>
    <property type="match status" value="1"/>
</dbReference>
<reference evidence="4 5" key="1">
    <citation type="submission" date="2014-06" db="EMBL/GenBank/DDBJ databases">
        <authorList>
            <person name="Bishop-Lilly K.A."/>
            <person name="Broomall S.M."/>
            <person name="Chain P.S."/>
            <person name="Chertkov O."/>
            <person name="Coyne S.R."/>
            <person name="Daligault H.E."/>
            <person name="Davenport K.W."/>
            <person name="Erkkila T."/>
            <person name="Frey K.G."/>
            <person name="Gibbons H.S."/>
            <person name="Gu W."/>
            <person name="Jaissle J."/>
            <person name="Johnson S.L."/>
            <person name="Koroleva G.I."/>
            <person name="Ladner J.T."/>
            <person name="Lo C.-C."/>
            <person name="Minogue T.D."/>
            <person name="Munk C."/>
            <person name="Palacios G.F."/>
            <person name="Redden C.L."/>
            <person name="Rosenzweig C.N."/>
            <person name="Scholz M.B."/>
            <person name="Teshima H."/>
            <person name="Xu Y."/>
        </authorList>
    </citation>
    <scope>NUCLEOTIDE SEQUENCE [LARGE SCALE GENOMIC DNA]</scope>
    <source>
        <strain evidence="4 5">DWS 37UF10B-2</strain>
    </source>
</reference>
<feature type="coiled-coil region" evidence="1">
    <location>
        <begin position="306"/>
        <end position="340"/>
    </location>
</feature>
<dbReference type="AlphaFoldDB" id="A0AA88Z4Z0"/>
<dbReference type="Pfam" id="PF05050">
    <property type="entry name" value="Methyltransf_21"/>
    <property type="match status" value="1"/>
</dbReference>
<evidence type="ECO:0000256" key="2">
    <source>
        <dbReference type="SAM" id="MobiDB-lite"/>
    </source>
</evidence>
<feature type="compositionally biased region" description="Low complexity" evidence="2">
    <location>
        <begin position="250"/>
        <end position="262"/>
    </location>
</feature>
<dbReference type="GO" id="GO:0005737">
    <property type="term" value="C:cytoplasm"/>
    <property type="evidence" value="ECO:0007669"/>
    <property type="project" value="GOC"/>
</dbReference>
<feature type="region of interest" description="Disordered" evidence="2">
    <location>
        <begin position="235"/>
        <end position="282"/>
    </location>
</feature>
<feature type="domain" description="Methyltransferase FkbM" evidence="3">
    <location>
        <begin position="29"/>
        <end position="191"/>
    </location>
</feature>
<dbReference type="InterPro" id="IPR053202">
    <property type="entry name" value="EGF_Rcpt_Signaling_Reg"/>
</dbReference>
<dbReference type="Gene3D" id="3.40.50.150">
    <property type="entry name" value="Vaccinia Virus protein VP39"/>
    <property type="match status" value="1"/>
</dbReference>
<evidence type="ECO:0000259" key="3">
    <source>
        <dbReference type="Pfam" id="PF05050"/>
    </source>
</evidence>